<evidence type="ECO:0000313" key="1">
    <source>
        <dbReference type="EMBL" id="VBB45241.1"/>
    </source>
</evidence>
<dbReference type="AlphaFoldDB" id="A0A653AAZ6"/>
<reference evidence="1" key="1">
    <citation type="submission" date="2018-07" db="EMBL/GenBank/DDBJ databases">
        <authorList>
            <consortium name="Genoscope - CEA"/>
            <person name="William W."/>
        </authorList>
    </citation>
    <scope>NUCLEOTIDE SEQUENCE</scope>
    <source>
        <strain evidence="1">IK1</strain>
    </source>
</reference>
<organism evidence="1">
    <name type="scientific">uncultured Paludibacter sp</name>
    <dbReference type="NCBI Taxonomy" id="497635"/>
    <lineage>
        <taxon>Bacteria</taxon>
        <taxon>Pseudomonadati</taxon>
        <taxon>Bacteroidota</taxon>
        <taxon>Bacteroidia</taxon>
        <taxon>Bacteroidales</taxon>
        <taxon>Paludibacteraceae</taxon>
        <taxon>Paludibacter</taxon>
        <taxon>environmental samples</taxon>
    </lineage>
</organism>
<sequence>MESKFLRATTKNGVVTKNDNIQADGHSEIFLKNLGDTPAQINDNIPLDPGDDFAFSFEKGIVIDEPLSIRFLNSGSIKKVLWIKTYFK</sequence>
<name>A0A653AAZ6_9BACT</name>
<accession>A0A653AAZ6</accession>
<proteinExistence type="predicted"/>
<protein>
    <submittedName>
        <fullName evidence="1">Uncharacterized protein</fullName>
    </submittedName>
</protein>
<gene>
    <name evidence="1" type="ORF">TRIP_D300142</name>
</gene>
<dbReference type="EMBL" id="UPXZ01000024">
    <property type="protein sequence ID" value="VBB45241.1"/>
    <property type="molecule type" value="Genomic_DNA"/>
</dbReference>